<comment type="caution">
    <text evidence="5">The sequence shown here is derived from an EMBL/GenBank/DDBJ whole genome shotgun (WGS) entry which is preliminary data.</text>
</comment>
<dbReference type="AlphaFoldDB" id="A0A9W9ZP48"/>
<evidence type="ECO:0000313" key="6">
    <source>
        <dbReference type="Proteomes" id="UP001163046"/>
    </source>
</evidence>
<dbReference type="InterPro" id="IPR024977">
    <property type="entry name" value="Apc4-like_WD40_dom"/>
</dbReference>
<keyword evidence="2" id="KW-0677">Repeat</keyword>
<dbReference type="PROSITE" id="PS50082">
    <property type="entry name" value="WD_REPEATS_2"/>
    <property type="match status" value="2"/>
</dbReference>
<name>A0A9W9ZP48_9CNID</name>
<dbReference type="GO" id="GO:0005634">
    <property type="term" value="C:nucleus"/>
    <property type="evidence" value="ECO:0007669"/>
    <property type="project" value="TreeGrafter"/>
</dbReference>
<dbReference type="InterPro" id="IPR036322">
    <property type="entry name" value="WD40_repeat_dom_sf"/>
</dbReference>
<dbReference type="GO" id="GO:0032797">
    <property type="term" value="C:SMN complex"/>
    <property type="evidence" value="ECO:0007669"/>
    <property type="project" value="TreeGrafter"/>
</dbReference>
<dbReference type="PROSITE" id="PS50294">
    <property type="entry name" value="WD_REPEATS_REGION"/>
    <property type="match status" value="1"/>
</dbReference>
<dbReference type="InterPro" id="IPR052640">
    <property type="entry name" value="Gemin-5"/>
</dbReference>
<dbReference type="SMART" id="SM00320">
    <property type="entry name" value="WD40"/>
    <property type="match status" value="4"/>
</dbReference>
<reference evidence="5" key="1">
    <citation type="submission" date="2023-01" db="EMBL/GenBank/DDBJ databases">
        <title>Genome assembly of the deep-sea coral Lophelia pertusa.</title>
        <authorList>
            <person name="Herrera S."/>
            <person name="Cordes E."/>
        </authorList>
    </citation>
    <scope>NUCLEOTIDE SEQUENCE</scope>
    <source>
        <strain evidence="5">USNM1676648</strain>
        <tissue evidence="5">Polyp</tissue>
    </source>
</reference>
<accession>A0A9W9ZP48</accession>
<gene>
    <name evidence="5" type="primary">GEMIN5_2</name>
    <name evidence="5" type="ORF">OS493_017549</name>
</gene>
<dbReference type="Pfam" id="PF00400">
    <property type="entry name" value="WD40"/>
    <property type="match status" value="2"/>
</dbReference>
<dbReference type="PRINTS" id="PR00320">
    <property type="entry name" value="GPROTEINBRPT"/>
</dbReference>
<dbReference type="Proteomes" id="UP001163046">
    <property type="component" value="Unassembled WGS sequence"/>
</dbReference>
<evidence type="ECO:0000256" key="2">
    <source>
        <dbReference type="ARBA" id="ARBA00022737"/>
    </source>
</evidence>
<dbReference type="InterPro" id="IPR001680">
    <property type="entry name" value="WD40_rpt"/>
</dbReference>
<dbReference type="InterPro" id="IPR015943">
    <property type="entry name" value="WD40/YVTN_repeat-like_dom_sf"/>
</dbReference>
<dbReference type="InterPro" id="IPR019775">
    <property type="entry name" value="WD40_repeat_CS"/>
</dbReference>
<keyword evidence="1 3" id="KW-0853">WD repeat</keyword>
<feature type="repeat" description="WD" evidence="3">
    <location>
        <begin position="54"/>
        <end position="98"/>
    </location>
</feature>
<dbReference type="OrthoDB" id="7326421at2759"/>
<organism evidence="5 6">
    <name type="scientific">Desmophyllum pertusum</name>
    <dbReference type="NCBI Taxonomy" id="174260"/>
    <lineage>
        <taxon>Eukaryota</taxon>
        <taxon>Metazoa</taxon>
        <taxon>Cnidaria</taxon>
        <taxon>Anthozoa</taxon>
        <taxon>Hexacorallia</taxon>
        <taxon>Scleractinia</taxon>
        <taxon>Caryophylliina</taxon>
        <taxon>Caryophylliidae</taxon>
        <taxon>Desmophyllum</taxon>
    </lineage>
</organism>
<dbReference type="PANTHER" id="PTHR46362">
    <property type="entry name" value="GEM-ASSOCIATED PROTEIN 5"/>
    <property type="match status" value="1"/>
</dbReference>
<proteinExistence type="predicted"/>
<dbReference type="SUPFAM" id="SSF50978">
    <property type="entry name" value="WD40 repeat-like"/>
    <property type="match status" value="1"/>
</dbReference>
<evidence type="ECO:0000313" key="5">
    <source>
        <dbReference type="EMBL" id="KAJ7385172.1"/>
    </source>
</evidence>
<dbReference type="EMBL" id="MU825882">
    <property type="protein sequence ID" value="KAJ7385172.1"/>
    <property type="molecule type" value="Genomic_DNA"/>
</dbReference>
<dbReference type="Pfam" id="PF12894">
    <property type="entry name" value="ANAPC4_WD40"/>
    <property type="match status" value="1"/>
</dbReference>
<evidence type="ECO:0000256" key="1">
    <source>
        <dbReference type="ARBA" id="ARBA00022574"/>
    </source>
</evidence>
<keyword evidence="6" id="KW-1185">Reference proteome</keyword>
<feature type="domain" description="Anaphase-promoting complex subunit 4-like WD40" evidence="4">
    <location>
        <begin position="111"/>
        <end position="201"/>
    </location>
</feature>
<evidence type="ECO:0000259" key="4">
    <source>
        <dbReference type="Pfam" id="PF12894"/>
    </source>
</evidence>
<protein>
    <submittedName>
        <fullName evidence="5">Gem-associated protein 5</fullName>
    </submittedName>
</protein>
<dbReference type="GO" id="GO:0000387">
    <property type="term" value="P:spliceosomal snRNP assembly"/>
    <property type="evidence" value="ECO:0007669"/>
    <property type="project" value="TreeGrafter"/>
</dbReference>
<dbReference type="GO" id="GO:0003730">
    <property type="term" value="F:mRNA 3'-UTR binding"/>
    <property type="evidence" value="ECO:0007669"/>
    <property type="project" value="TreeGrafter"/>
</dbReference>
<dbReference type="InterPro" id="IPR020472">
    <property type="entry name" value="WD40_PAC1"/>
</dbReference>
<evidence type="ECO:0000256" key="3">
    <source>
        <dbReference type="PROSITE-ProRule" id="PRU00221"/>
    </source>
</evidence>
<feature type="repeat" description="WD" evidence="3">
    <location>
        <begin position="221"/>
        <end position="238"/>
    </location>
</feature>
<dbReference type="PANTHER" id="PTHR46362:SF1">
    <property type="entry name" value="GEM-ASSOCIATED PROTEIN 5"/>
    <property type="match status" value="1"/>
</dbReference>
<dbReference type="PROSITE" id="PS00678">
    <property type="entry name" value="WD_REPEATS_1"/>
    <property type="match status" value="1"/>
</dbReference>
<sequence length="327" mass="35831">MAADASKFVLPASPNWYCSAVADCSLNRIYVFGARNCVYILDVSSSPPVFEGQLAGHAERVTSVCFCKHKLHANFLASGSDDKTVKIWDVETKLALMEHKAHNAKVTCLIWSPLVTDLVISGDEKGQIIAWRYAEEKLFGGCPVQEHIFSMALSYLSEGELAVGYKSGVITVLNVNSSDGRIYLVHKLQGHSSEIHSLAWCPTPKEHIDFGPLQDKATAAEGHLIVSGSRDQTVRLWDAAQCKVLSIKQLPKRSSRKDKYDSYGPKDRLWLSVCWPAASPGHVISSSQGGELLLWDLSKEGKINTNPLAWATQELCSTLAAMSLGLE</sequence>
<dbReference type="Gene3D" id="2.130.10.10">
    <property type="entry name" value="YVTN repeat-like/Quinoprotein amine dehydrogenase"/>
    <property type="match status" value="1"/>
</dbReference>